<evidence type="ECO:0000313" key="2">
    <source>
        <dbReference type="EMBL" id="OTF72270.1"/>
    </source>
</evidence>
<feature type="coiled-coil region" evidence="1">
    <location>
        <begin position="2"/>
        <end position="187"/>
    </location>
</feature>
<evidence type="ECO:0000256" key="1">
    <source>
        <dbReference type="SAM" id="Coils"/>
    </source>
</evidence>
<gene>
    <name evidence="2" type="ORF">BLA29_010157</name>
</gene>
<name>A0A1Y3AUX4_EURMA</name>
<keyword evidence="3" id="KW-1185">Reference proteome</keyword>
<dbReference type="OrthoDB" id="425925at2759"/>
<evidence type="ECO:0000313" key="3">
    <source>
        <dbReference type="Proteomes" id="UP000194236"/>
    </source>
</evidence>
<reference evidence="2 3" key="1">
    <citation type="submission" date="2017-03" db="EMBL/GenBank/DDBJ databases">
        <title>Genome Survey of Euroglyphus maynei.</title>
        <authorList>
            <person name="Arlian L.G."/>
            <person name="Morgan M.S."/>
            <person name="Rider S.D."/>
        </authorList>
    </citation>
    <scope>NUCLEOTIDE SEQUENCE [LARGE SCALE GENOMIC DNA]</scope>
    <source>
        <strain evidence="2">Arlian Lab</strain>
        <tissue evidence="2">Whole body</tissue>
    </source>
</reference>
<keyword evidence="1" id="KW-0175">Coiled coil</keyword>
<sequence>MREELEIQKSQLYCQIESNEKLLAELNECRQQSDQMCKQLDQLTEDNQILKSSLSSKDDELIRLTEKLTELEKSTVNQLQSEMDTAEIEKLTMELNRLRQHLVQVEENYIGYLKEAEEQVEKLQKTIQQYEHMNLDQREAEHEELVQLLRKELEQSREQLHQCEDKNERLATNLINMQSVIEQLENGENFLNNKKFNNFLFLF</sequence>
<dbReference type="Proteomes" id="UP000194236">
    <property type="component" value="Unassembled WGS sequence"/>
</dbReference>
<dbReference type="EMBL" id="MUJZ01057026">
    <property type="protein sequence ID" value="OTF72270.1"/>
    <property type="molecule type" value="Genomic_DNA"/>
</dbReference>
<comment type="caution">
    <text evidence="2">The sequence shown here is derived from an EMBL/GenBank/DDBJ whole genome shotgun (WGS) entry which is preliminary data.</text>
</comment>
<dbReference type="AlphaFoldDB" id="A0A1Y3AUX4"/>
<organism evidence="2 3">
    <name type="scientific">Euroglyphus maynei</name>
    <name type="common">Mayne's house dust mite</name>
    <dbReference type="NCBI Taxonomy" id="6958"/>
    <lineage>
        <taxon>Eukaryota</taxon>
        <taxon>Metazoa</taxon>
        <taxon>Ecdysozoa</taxon>
        <taxon>Arthropoda</taxon>
        <taxon>Chelicerata</taxon>
        <taxon>Arachnida</taxon>
        <taxon>Acari</taxon>
        <taxon>Acariformes</taxon>
        <taxon>Sarcoptiformes</taxon>
        <taxon>Astigmata</taxon>
        <taxon>Psoroptidia</taxon>
        <taxon>Analgoidea</taxon>
        <taxon>Pyroglyphidae</taxon>
        <taxon>Pyroglyphinae</taxon>
        <taxon>Euroglyphus</taxon>
    </lineage>
</organism>
<accession>A0A1Y3AUX4</accession>
<protein>
    <submittedName>
        <fullName evidence="2">Uncharacterized protein</fullName>
    </submittedName>
</protein>
<proteinExistence type="predicted"/>